<feature type="transmembrane region" description="Helical" evidence="1">
    <location>
        <begin position="54"/>
        <end position="76"/>
    </location>
</feature>
<keyword evidence="1" id="KW-1133">Transmembrane helix</keyword>
<evidence type="ECO:0000256" key="1">
    <source>
        <dbReference type="SAM" id="Phobius"/>
    </source>
</evidence>
<dbReference type="EMBL" id="JAELUQ010000006">
    <property type="protein sequence ID" value="KAG7412959.1"/>
    <property type="molecule type" value="Genomic_DNA"/>
</dbReference>
<evidence type="ECO:0000313" key="3">
    <source>
        <dbReference type="Proteomes" id="UP000694050"/>
    </source>
</evidence>
<dbReference type="AlphaFoldDB" id="A0A8J5P3R7"/>
<feature type="transmembrane region" description="Helical" evidence="1">
    <location>
        <begin position="155"/>
        <end position="177"/>
    </location>
</feature>
<keyword evidence="1" id="KW-0472">Membrane</keyword>
<gene>
    <name evidence="2" type="ORF">Forpe1208_v008409</name>
</gene>
<organism evidence="2 3">
    <name type="scientific">Fusarium oxysporum f. sp. rapae</name>
    <dbReference type="NCBI Taxonomy" id="485398"/>
    <lineage>
        <taxon>Eukaryota</taxon>
        <taxon>Fungi</taxon>
        <taxon>Dikarya</taxon>
        <taxon>Ascomycota</taxon>
        <taxon>Pezizomycotina</taxon>
        <taxon>Sordariomycetes</taxon>
        <taxon>Hypocreomycetidae</taxon>
        <taxon>Hypocreales</taxon>
        <taxon>Nectriaceae</taxon>
        <taxon>Fusarium</taxon>
        <taxon>Fusarium oxysporum species complex</taxon>
    </lineage>
</organism>
<reference evidence="2" key="1">
    <citation type="submission" date="2021-04" db="EMBL/GenBank/DDBJ databases">
        <title>First draft genome resource for Brassicaceae pathogens Fusarium oxysporum f. sp. raphani and Fusarium oxysporum f. sp. rapae.</title>
        <authorList>
            <person name="Asai S."/>
        </authorList>
    </citation>
    <scope>NUCLEOTIDE SEQUENCE</scope>
    <source>
        <strain evidence="2">Tf1208</strain>
    </source>
</reference>
<protein>
    <submittedName>
        <fullName evidence="2">Uncharacterized protein</fullName>
    </submittedName>
</protein>
<accession>A0A8J5P3R7</accession>
<proteinExistence type="predicted"/>
<comment type="caution">
    <text evidence="2">The sequence shown here is derived from an EMBL/GenBank/DDBJ whole genome shotgun (WGS) entry which is preliminary data.</text>
</comment>
<feature type="transmembrane region" description="Helical" evidence="1">
    <location>
        <begin position="208"/>
        <end position="229"/>
    </location>
</feature>
<name>A0A8J5P3R7_FUSOX</name>
<dbReference type="Proteomes" id="UP000694050">
    <property type="component" value="Unassembled WGS sequence"/>
</dbReference>
<sequence>MDSHINPLNARHIQNMSETKTLEHHWGYADHALPCPRDVKTCEYLDLVYSGHDYSMLFVGIFWAMAIGVLLIWAFARSIWTLPKADKFLVVGHGKIVYTTSKPSAIVKGTMASFFQSHFLPDSIRVIFGRTTRLQVSLIFIPVSTMQPYFPFLEIALAGIIFSPYPFILTVYSLLLANARIFFEVMRYRIYYLNMIFNGPSNGEPRPFFLLVLMAAMLLLAWVIVCDLFEACVRWTIRERGTLTQIFAYSFCLAFLVRLSGLR</sequence>
<evidence type="ECO:0000313" key="2">
    <source>
        <dbReference type="EMBL" id="KAG7412959.1"/>
    </source>
</evidence>
<feature type="transmembrane region" description="Helical" evidence="1">
    <location>
        <begin position="241"/>
        <end position="261"/>
    </location>
</feature>
<keyword evidence="1" id="KW-0812">Transmembrane</keyword>